<organism evidence="2 3">
    <name type="scientific">Dyella nitratireducens</name>
    <dbReference type="NCBI Taxonomy" id="1849580"/>
    <lineage>
        <taxon>Bacteria</taxon>
        <taxon>Pseudomonadati</taxon>
        <taxon>Pseudomonadota</taxon>
        <taxon>Gammaproteobacteria</taxon>
        <taxon>Lysobacterales</taxon>
        <taxon>Rhodanobacteraceae</taxon>
        <taxon>Dyella</taxon>
    </lineage>
</organism>
<sequence length="350" mass="38198">MARDDFSLSTKKVLAQRAGHRCSFPECGAITAGPSKESKTATANTGEAAHISAASSGKGSRRYDPSLTPAQRASIDNGIWCCSTHAKLIDKDEVTYTVKMLKQWRVLAEKRAQLRQAYGDNAIKNHGELLSTGLAEDSVALEHTPDINEKIGIAVKNSWISDICGEEVARTLRDFVIEYARNAFMHGAATTLRVDFNQDSITVEDDGGEFQVVSLLSEDSCGGGMAFRALLATKQLGYASSRRTGDKKNHLHIPFVTNPLDLPKANPCAISLSRQDAIFGHVNFSNLLHCDRIFIVAQGPVSYSDIPHFAGIARNLQKGNPKAILILPDVSRGVIARFREIYPSITIDTW</sequence>
<evidence type="ECO:0000256" key="1">
    <source>
        <dbReference type="SAM" id="MobiDB-lite"/>
    </source>
</evidence>
<proteinExistence type="predicted"/>
<comment type="caution">
    <text evidence="2">The sequence shown here is derived from an EMBL/GenBank/DDBJ whole genome shotgun (WGS) entry which is preliminary data.</text>
</comment>
<evidence type="ECO:0000313" key="2">
    <source>
        <dbReference type="EMBL" id="GGA29143.1"/>
    </source>
</evidence>
<dbReference type="Proteomes" id="UP000620046">
    <property type="component" value="Unassembled WGS sequence"/>
</dbReference>
<accession>A0ABQ1FUJ4</accession>
<evidence type="ECO:0000313" key="3">
    <source>
        <dbReference type="Proteomes" id="UP000620046"/>
    </source>
</evidence>
<dbReference type="RefSeq" id="WP_188793829.1">
    <property type="nucleotide sequence ID" value="NZ_BMJA01000001.1"/>
</dbReference>
<keyword evidence="3" id="KW-1185">Reference proteome</keyword>
<protein>
    <submittedName>
        <fullName evidence="2">Uncharacterized protein</fullName>
    </submittedName>
</protein>
<feature type="region of interest" description="Disordered" evidence="1">
    <location>
        <begin position="33"/>
        <end position="65"/>
    </location>
</feature>
<dbReference type="EMBL" id="BMJA01000001">
    <property type="protein sequence ID" value="GGA29143.1"/>
    <property type="molecule type" value="Genomic_DNA"/>
</dbReference>
<reference evidence="3" key="1">
    <citation type="journal article" date="2019" name="Int. J. Syst. Evol. Microbiol.">
        <title>The Global Catalogue of Microorganisms (GCM) 10K type strain sequencing project: providing services to taxonomists for standard genome sequencing and annotation.</title>
        <authorList>
            <consortium name="The Broad Institute Genomics Platform"/>
            <consortium name="The Broad Institute Genome Sequencing Center for Infectious Disease"/>
            <person name="Wu L."/>
            <person name="Ma J."/>
        </authorList>
    </citation>
    <scope>NUCLEOTIDE SEQUENCE [LARGE SCALE GENOMIC DNA]</scope>
    <source>
        <strain evidence="3">CGMCC 1.15439</strain>
    </source>
</reference>
<name>A0ABQ1FUJ4_9GAMM</name>
<gene>
    <name evidence="2" type="ORF">GCM10010981_17500</name>
</gene>